<keyword evidence="4" id="KW-0808">Transferase</keyword>
<dbReference type="PANTHER" id="PTHR37316:SF3">
    <property type="entry name" value="TEICHOIC ACID GLYCEROL-PHOSPHATE TRANSFERASE"/>
    <property type="match status" value="1"/>
</dbReference>
<accession>A0ABS2T062</accession>
<gene>
    <name evidence="7" type="ORF">JOC54_004474</name>
</gene>
<protein>
    <submittedName>
        <fullName evidence="7">CDP-glycerol glycerophosphotransferase (TagB/SpsB family)</fullName>
    </submittedName>
</protein>
<evidence type="ECO:0000313" key="7">
    <source>
        <dbReference type="EMBL" id="MBM7841173.1"/>
    </source>
</evidence>
<organism evidence="7 8">
    <name type="scientific">Shouchella xiaoxiensis</name>
    <dbReference type="NCBI Taxonomy" id="766895"/>
    <lineage>
        <taxon>Bacteria</taxon>
        <taxon>Bacillati</taxon>
        <taxon>Bacillota</taxon>
        <taxon>Bacilli</taxon>
        <taxon>Bacillales</taxon>
        <taxon>Bacillaceae</taxon>
        <taxon>Shouchella</taxon>
    </lineage>
</organism>
<keyword evidence="6" id="KW-0472">Membrane</keyword>
<dbReference type="InterPro" id="IPR007554">
    <property type="entry name" value="Glycerophosphate_synth"/>
</dbReference>
<comment type="similarity">
    <text evidence="2">Belongs to the CDP-glycerol glycerophosphotransferase family.</text>
</comment>
<dbReference type="RefSeq" id="WP_204469145.1">
    <property type="nucleotide sequence ID" value="NZ_JAFBCV010000023.1"/>
</dbReference>
<reference evidence="7" key="1">
    <citation type="submission" date="2021-01" db="EMBL/GenBank/DDBJ databases">
        <title>Genomic Encyclopedia of Type Strains, Phase IV (KMG-IV): sequencing the most valuable type-strain genomes for metagenomic binning, comparative biology and taxonomic classification.</title>
        <authorList>
            <person name="Goeker M."/>
        </authorList>
    </citation>
    <scope>NUCLEOTIDE SEQUENCE</scope>
    <source>
        <strain evidence="7">DSM 21943</strain>
    </source>
</reference>
<sequence length="400" mass="47018">MKKIGRMFASVVKRIPVVFVYQLSKWVPKNKNLIIFGGENGKAYRGNTKYLFEEITKIENLQSVWITKNKETIKQIRDQNQQAYYHRSLKGMVLQLRASTAVHSHSIHDDFNKVLLGGVTSINTWHGVGLKKVWAARSQTFTYRALHEKNKVIRYFKMLVEQTNRGKTNYVFSTSETVSTFFPETFTLDKSHLPMLGQVRNDVFYKDTIEDENVDDVIRFSKTITYMPTHRNHGLDDPDINNVIDFFSLNKFCHENELLFILKRHMYSKGTIPKGLSNVIDVSEQDIEPQLLLKYTDLLITDYSSCYTDYLLLNRPVIFYPFDLSYYLTHSNEMYFNYEDVTPGPKVHTFEQLLDALKNREAVNKDYLDERTRVRDIFYSKDNQQPVLKKQVEFIKQMVK</sequence>
<keyword evidence="8" id="KW-1185">Reference proteome</keyword>
<dbReference type="Pfam" id="PF04464">
    <property type="entry name" value="Glyphos_transf"/>
    <property type="match status" value="1"/>
</dbReference>
<comment type="subcellular location">
    <subcellularLocation>
        <location evidence="1">Cell membrane</location>
        <topology evidence="1">Peripheral membrane protein</topology>
    </subcellularLocation>
</comment>
<dbReference type="InterPro" id="IPR043149">
    <property type="entry name" value="TagF_N"/>
</dbReference>
<keyword evidence="5" id="KW-0777">Teichoic acid biosynthesis</keyword>
<dbReference type="InterPro" id="IPR051612">
    <property type="entry name" value="Teichoic_Acid_Biosynth"/>
</dbReference>
<dbReference type="Proteomes" id="UP001179280">
    <property type="component" value="Unassembled WGS sequence"/>
</dbReference>
<keyword evidence="3" id="KW-1003">Cell membrane</keyword>
<evidence type="ECO:0000256" key="3">
    <source>
        <dbReference type="ARBA" id="ARBA00022475"/>
    </source>
</evidence>
<evidence type="ECO:0000256" key="4">
    <source>
        <dbReference type="ARBA" id="ARBA00022679"/>
    </source>
</evidence>
<evidence type="ECO:0000313" key="8">
    <source>
        <dbReference type="Proteomes" id="UP001179280"/>
    </source>
</evidence>
<dbReference type="PANTHER" id="PTHR37316">
    <property type="entry name" value="TEICHOIC ACID GLYCEROL-PHOSPHATE PRIMASE"/>
    <property type="match status" value="1"/>
</dbReference>
<evidence type="ECO:0000256" key="2">
    <source>
        <dbReference type="ARBA" id="ARBA00010488"/>
    </source>
</evidence>
<evidence type="ECO:0000256" key="5">
    <source>
        <dbReference type="ARBA" id="ARBA00022944"/>
    </source>
</evidence>
<name>A0ABS2T062_9BACI</name>
<evidence type="ECO:0000256" key="6">
    <source>
        <dbReference type="ARBA" id="ARBA00023136"/>
    </source>
</evidence>
<dbReference type="InterPro" id="IPR043148">
    <property type="entry name" value="TagF_C"/>
</dbReference>
<evidence type="ECO:0000256" key="1">
    <source>
        <dbReference type="ARBA" id="ARBA00004202"/>
    </source>
</evidence>
<dbReference type="Gene3D" id="3.40.50.12580">
    <property type="match status" value="1"/>
</dbReference>
<dbReference type="Gene3D" id="3.40.50.11820">
    <property type="match status" value="1"/>
</dbReference>
<dbReference type="EMBL" id="JAFBCV010000023">
    <property type="protein sequence ID" value="MBM7841173.1"/>
    <property type="molecule type" value="Genomic_DNA"/>
</dbReference>
<proteinExistence type="inferred from homology"/>
<comment type="caution">
    <text evidence="7">The sequence shown here is derived from an EMBL/GenBank/DDBJ whole genome shotgun (WGS) entry which is preliminary data.</text>
</comment>